<reference evidence="2 3" key="1">
    <citation type="journal article" date="2015" name="Nat. Commun.">
        <title>Outbred genome sequencing and CRISPR/Cas9 gene editing in butterflies.</title>
        <authorList>
            <person name="Li X."/>
            <person name="Fan D."/>
            <person name="Zhang W."/>
            <person name="Liu G."/>
            <person name="Zhang L."/>
            <person name="Zhao L."/>
            <person name="Fang X."/>
            <person name="Chen L."/>
            <person name="Dong Y."/>
            <person name="Chen Y."/>
            <person name="Ding Y."/>
            <person name="Zhao R."/>
            <person name="Feng M."/>
            <person name="Zhu Y."/>
            <person name="Feng Y."/>
            <person name="Jiang X."/>
            <person name="Zhu D."/>
            <person name="Xiang H."/>
            <person name="Feng X."/>
            <person name="Li S."/>
            <person name="Wang J."/>
            <person name="Zhang G."/>
            <person name="Kronforst M.R."/>
            <person name="Wang W."/>
        </authorList>
    </citation>
    <scope>NUCLEOTIDE SEQUENCE [LARGE SCALE GENOMIC DNA]</scope>
    <source>
        <strain evidence="2">Ya'a_city_454_Pm</strain>
        <tissue evidence="2">Whole body</tissue>
    </source>
</reference>
<organism evidence="2 3">
    <name type="scientific">Papilio machaon</name>
    <name type="common">Old World swallowtail butterfly</name>
    <dbReference type="NCBI Taxonomy" id="76193"/>
    <lineage>
        <taxon>Eukaryota</taxon>
        <taxon>Metazoa</taxon>
        <taxon>Ecdysozoa</taxon>
        <taxon>Arthropoda</taxon>
        <taxon>Hexapoda</taxon>
        <taxon>Insecta</taxon>
        <taxon>Pterygota</taxon>
        <taxon>Neoptera</taxon>
        <taxon>Endopterygota</taxon>
        <taxon>Lepidoptera</taxon>
        <taxon>Glossata</taxon>
        <taxon>Ditrysia</taxon>
        <taxon>Papilionoidea</taxon>
        <taxon>Papilionidae</taxon>
        <taxon>Papilioninae</taxon>
        <taxon>Papilio</taxon>
    </lineage>
</organism>
<dbReference type="EMBL" id="KQ461150">
    <property type="protein sequence ID" value="KPJ08705.1"/>
    <property type="molecule type" value="Genomic_DNA"/>
</dbReference>
<dbReference type="InParanoid" id="A0A194QUQ1"/>
<keyword evidence="1" id="KW-0472">Membrane</keyword>
<dbReference type="Proteomes" id="UP000053240">
    <property type="component" value="Unassembled WGS sequence"/>
</dbReference>
<protein>
    <submittedName>
        <fullName evidence="2">Uncharacterized protein</fullName>
    </submittedName>
</protein>
<feature type="transmembrane region" description="Helical" evidence="1">
    <location>
        <begin position="133"/>
        <end position="158"/>
    </location>
</feature>
<gene>
    <name evidence="2" type="ORF">RR48_06193</name>
</gene>
<proteinExistence type="predicted"/>
<name>A0A194QUQ1_PAPMA</name>
<sequence>MNVFVVEYSGFVAANQPGAGTRSMNTESLKSRDRLLDGKSCESFRKARAKDCENVASSLAFRTPHAYISSKMQFSTIIVLVCLIATVVASVHYERRADADTRDFSPYDPLDGSSDLKRSPRMKRGLLLLKKKLLLGALGLKAAKVGAVGAGLAGALALKSKASVPHSEKIHIYYN</sequence>
<evidence type="ECO:0000313" key="3">
    <source>
        <dbReference type="Proteomes" id="UP000053240"/>
    </source>
</evidence>
<accession>A0A194QUQ1</accession>
<keyword evidence="3" id="KW-1185">Reference proteome</keyword>
<evidence type="ECO:0000313" key="2">
    <source>
        <dbReference type="EMBL" id="KPJ08705.1"/>
    </source>
</evidence>
<feature type="transmembrane region" description="Helical" evidence="1">
    <location>
        <begin position="72"/>
        <end position="93"/>
    </location>
</feature>
<evidence type="ECO:0000256" key="1">
    <source>
        <dbReference type="SAM" id="Phobius"/>
    </source>
</evidence>
<dbReference type="AlphaFoldDB" id="A0A194QUQ1"/>
<keyword evidence="1" id="KW-1133">Transmembrane helix</keyword>
<keyword evidence="1" id="KW-0812">Transmembrane</keyword>